<evidence type="ECO:0000313" key="3">
    <source>
        <dbReference type="Proteomes" id="UP000054560"/>
    </source>
</evidence>
<feature type="region of interest" description="Disordered" evidence="1">
    <location>
        <begin position="1"/>
        <end position="26"/>
    </location>
</feature>
<evidence type="ECO:0000256" key="1">
    <source>
        <dbReference type="SAM" id="MobiDB-lite"/>
    </source>
</evidence>
<accession>A0A0L0F282</accession>
<gene>
    <name evidence="2" type="ORF">SARC_16672</name>
</gene>
<dbReference type="AlphaFoldDB" id="A0A0L0F282"/>
<evidence type="ECO:0000313" key="2">
    <source>
        <dbReference type="EMBL" id="KNC70797.1"/>
    </source>
</evidence>
<sequence length="101" mass="10732">KLESSFMSIHSPSTCTESSSSGPKKRAISAAHQADVFGWKKSGNATKPGQTLRKLLGGLGRGGKRCRIIPVTHNNQTPGNASKPGQTLQTLGDLDVYPERT</sequence>
<feature type="compositionally biased region" description="Low complexity" evidence="1">
    <location>
        <begin position="8"/>
        <end position="21"/>
    </location>
</feature>
<feature type="region of interest" description="Disordered" evidence="1">
    <location>
        <begin position="72"/>
        <end position="101"/>
    </location>
</feature>
<protein>
    <submittedName>
        <fullName evidence="2">Uncharacterized protein</fullName>
    </submittedName>
</protein>
<dbReference type="Proteomes" id="UP000054560">
    <property type="component" value="Unassembled WGS sequence"/>
</dbReference>
<dbReference type="RefSeq" id="XP_014144699.1">
    <property type="nucleotide sequence ID" value="XM_014289224.1"/>
</dbReference>
<dbReference type="GeneID" id="25917176"/>
<feature type="non-terminal residue" evidence="2">
    <location>
        <position position="1"/>
    </location>
</feature>
<proteinExistence type="predicted"/>
<dbReference type="EMBL" id="KQ250225">
    <property type="protein sequence ID" value="KNC70797.1"/>
    <property type="molecule type" value="Genomic_DNA"/>
</dbReference>
<keyword evidence="3" id="KW-1185">Reference proteome</keyword>
<reference evidence="2 3" key="1">
    <citation type="submission" date="2011-02" db="EMBL/GenBank/DDBJ databases">
        <title>The Genome Sequence of Sphaeroforma arctica JP610.</title>
        <authorList>
            <consortium name="The Broad Institute Genome Sequencing Platform"/>
            <person name="Russ C."/>
            <person name="Cuomo C."/>
            <person name="Young S.K."/>
            <person name="Zeng Q."/>
            <person name="Gargeya S."/>
            <person name="Alvarado L."/>
            <person name="Berlin A."/>
            <person name="Chapman S.B."/>
            <person name="Chen Z."/>
            <person name="Freedman E."/>
            <person name="Gellesch M."/>
            <person name="Goldberg J."/>
            <person name="Griggs A."/>
            <person name="Gujja S."/>
            <person name="Heilman E."/>
            <person name="Heiman D."/>
            <person name="Howarth C."/>
            <person name="Mehta T."/>
            <person name="Neiman D."/>
            <person name="Pearson M."/>
            <person name="Roberts A."/>
            <person name="Saif S."/>
            <person name="Shea T."/>
            <person name="Shenoy N."/>
            <person name="Sisk P."/>
            <person name="Stolte C."/>
            <person name="Sykes S."/>
            <person name="White J."/>
            <person name="Yandava C."/>
            <person name="Burger G."/>
            <person name="Gray M.W."/>
            <person name="Holland P.W.H."/>
            <person name="King N."/>
            <person name="Lang F.B.F."/>
            <person name="Roger A.J."/>
            <person name="Ruiz-Trillo I."/>
            <person name="Haas B."/>
            <person name="Nusbaum C."/>
            <person name="Birren B."/>
        </authorList>
    </citation>
    <scope>NUCLEOTIDE SEQUENCE [LARGE SCALE GENOMIC DNA]</scope>
    <source>
        <strain evidence="2 3">JP610</strain>
    </source>
</reference>
<name>A0A0L0F282_9EUKA</name>
<feature type="compositionally biased region" description="Polar residues" evidence="1">
    <location>
        <begin position="72"/>
        <end position="90"/>
    </location>
</feature>
<organism evidence="2 3">
    <name type="scientific">Sphaeroforma arctica JP610</name>
    <dbReference type="NCBI Taxonomy" id="667725"/>
    <lineage>
        <taxon>Eukaryota</taxon>
        <taxon>Ichthyosporea</taxon>
        <taxon>Ichthyophonida</taxon>
        <taxon>Sphaeroforma</taxon>
    </lineage>
</organism>